<proteinExistence type="predicted"/>
<evidence type="ECO:0000313" key="2">
    <source>
        <dbReference type="Proteomes" id="UP000468388"/>
    </source>
</evidence>
<evidence type="ECO:0008006" key="3">
    <source>
        <dbReference type="Google" id="ProtNLM"/>
    </source>
</evidence>
<dbReference type="RefSeq" id="WP_157300143.1">
    <property type="nucleotide sequence ID" value="NZ_BAAAZB010000025.1"/>
</dbReference>
<dbReference type="InterPro" id="IPR025851">
    <property type="entry name" value="SUKH-4"/>
</dbReference>
<reference evidence="1 2" key="1">
    <citation type="submission" date="2019-12" db="EMBL/GenBank/DDBJ databases">
        <title>The draft genomic sequence of strain Chitinophaga oryziterrae JCM 16595.</title>
        <authorList>
            <person name="Zhang X."/>
        </authorList>
    </citation>
    <scope>NUCLEOTIDE SEQUENCE [LARGE SCALE GENOMIC DNA]</scope>
    <source>
        <strain evidence="1 2">JCM 16595</strain>
    </source>
</reference>
<protein>
    <recommendedName>
        <fullName evidence="3">SUKH-4 immunity protein</fullName>
    </recommendedName>
</protein>
<sequence>MSPQDFKNNWMQHSDSPLFPISSERLKRFNLLPSTTAFLTAAGFPKYVMPVLSFKEDSDDNFSGISRLNELYDSLGNEPEYEKYVVIGSCRDMDPIAIDTKDFDRIVMLDRKDAFTPSYFNSSIEALAGFLIIYRDFEEAIVTEHGVEGFRNAYFTDIQLEHFKDCMSKIDPRALKEGGFWKGIFDMWISMRQKYLDS</sequence>
<dbReference type="AlphaFoldDB" id="A0A6N8JB77"/>
<name>A0A6N8JB77_9BACT</name>
<dbReference type="EMBL" id="WRXO01000003">
    <property type="protein sequence ID" value="MVT41519.1"/>
    <property type="molecule type" value="Genomic_DNA"/>
</dbReference>
<keyword evidence="2" id="KW-1185">Reference proteome</keyword>
<dbReference type="OrthoDB" id="1191115at2"/>
<dbReference type="Pfam" id="PF14435">
    <property type="entry name" value="SUKH-4"/>
    <property type="match status" value="1"/>
</dbReference>
<dbReference type="Proteomes" id="UP000468388">
    <property type="component" value="Unassembled WGS sequence"/>
</dbReference>
<gene>
    <name evidence="1" type="ORF">GO495_13075</name>
</gene>
<evidence type="ECO:0000313" key="1">
    <source>
        <dbReference type="EMBL" id="MVT41519.1"/>
    </source>
</evidence>
<organism evidence="1 2">
    <name type="scientific">Chitinophaga oryziterrae</name>
    <dbReference type="NCBI Taxonomy" id="1031224"/>
    <lineage>
        <taxon>Bacteria</taxon>
        <taxon>Pseudomonadati</taxon>
        <taxon>Bacteroidota</taxon>
        <taxon>Chitinophagia</taxon>
        <taxon>Chitinophagales</taxon>
        <taxon>Chitinophagaceae</taxon>
        <taxon>Chitinophaga</taxon>
    </lineage>
</organism>
<comment type="caution">
    <text evidence="1">The sequence shown here is derived from an EMBL/GenBank/DDBJ whole genome shotgun (WGS) entry which is preliminary data.</text>
</comment>
<accession>A0A6N8JB77</accession>